<dbReference type="EMBL" id="ML976980">
    <property type="protein sequence ID" value="KAF1962042.1"/>
    <property type="molecule type" value="Genomic_DNA"/>
</dbReference>
<keyword evidence="4" id="KW-1185">Reference proteome</keyword>
<feature type="compositionally biased region" description="Basic and acidic residues" evidence="1">
    <location>
        <begin position="291"/>
        <end position="319"/>
    </location>
</feature>
<reference evidence="3" key="1">
    <citation type="journal article" date="2020" name="Stud. Mycol.">
        <title>101 Dothideomycetes genomes: a test case for predicting lifestyles and emergence of pathogens.</title>
        <authorList>
            <person name="Haridas S."/>
            <person name="Albert R."/>
            <person name="Binder M."/>
            <person name="Bloem J."/>
            <person name="Labutti K."/>
            <person name="Salamov A."/>
            <person name="Andreopoulos B."/>
            <person name="Baker S."/>
            <person name="Barry K."/>
            <person name="Bills G."/>
            <person name="Bluhm B."/>
            <person name="Cannon C."/>
            <person name="Castanera R."/>
            <person name="Culley D."/>
            <person name="Daum C."/>
            <person name="Ezra D."/>
            <person name="Gonzalez J."/>
            <person name="Henrissat B."/>
            <person name="Kuo A."/>
            <person name="Liang C."/>
            <person name="Lipzen A."/>
            <person name="Lutzoni F."/>
            <person name="Magnuson J."/>
            <person name="Mondo S."/>
            <person name="Nolan M."/>
            <person name="Ohm R."/>
            <person name="Pangilinan J."/>
            <person name="Park H.-J."/>
            <person name="Ramirez L."/>
            <person name="Alfaro M."/>
            <person name="Sun H."/>
            <person name="Tritt A."/>
            <person name="Yoshinaga Y."/>
            <person name="Zwiers L.-H."/>
            <person name="Turgeon B."/>
            <person name="Goodwin S."/>
            <person name="Spatafora J."/>
            <person name="Crous P."/>
            <person name="Grigoriev I."/>
        </authorList>
    </citation>
    <scope>NUCLEOTIDE SEQUENCE</scope>
    <source>
        <strain evidence="3">CBS 675.92</strain>
    </source>
</reference>
<evidence type="ECO:0000313" key="3">
    <source>
        <dbReference type="EMBL" id="KAF1962042.1"/>
    </source>
</evidence>
<feature type="region of interest" description="Disordered" evidence="1">
    <location>
        <begin position="255"/>
        <end position="319"/>
    </location>
</feature>
<gene>
    <name evidence="3" type="ORF">CC80DRAFT_589491</name>
</gene>
<feature type="chain" id="PRO_5025373015" evidence="2">
    <location>
        <begin position="22"/>
        <end position="319"/>
    </location>
</feature>
<accession>A0A6A5UE87</accession>
<evidence type="ECO:0000313" key="4">
    <source>
        <dbReference type="Proteomes" id="UP000800035"/>
    </source>
</evidence>
<feature type="compositionally biased region" description="Basic and acidic residues" evidence="1">
    <location>
        <begin position="259"/>
        <end position="270"/>
    </location>
</feature>
<keyword evidence="2" id="KW-0732">Signal</keyword>
<evidence type="ECO:0000256" key="1">
    <source>
        <dbReference type="SAM" id="MobiDB-lite"/>
    </source>
</evidence>
<organism evidence="3 4">
    <name type="scientific">Byssothecium circinans</name>
    <dbReference type="NCBI Taxonomy" id="147558"/>
    <lineage>
        <taxon>Eukaryota</taxon>
        <taxon>Fungi</taxon>
        <taxon>Dikarya</taxon>
        <taxon>Ascomycota</taxon>
        <taxon>Pezizomycotina</taxon>
        <taxon>Dothideomycetes</taxon>
        <taxon>Pleosporomycetidae</taxon>
        <taxon>Pleosporales</taxon>
        <taxon>Massarineae</taxon>
        <taxon>Massarinaceae</taxon>
        <taxon>Byssothecium</taxon>
    </lineage>
</organism>
<feature type="signal peptide" evidence="2">
    <location>
        <begin position="1"/>
        <end position="21"/>
    </location>
</feature>
<proteinExistence type="predicted"/>
<sequence>MKQFSFSSIVLFGSFAVSALAQERLPVNNDLTKPDPATNKRLTNYWAKSTCYKRGDGTEPNMKEQCKKVCFPSPDPKKTSASTCLFGDAKWLDGSSGKPLGEQNKNIPKQAIKGGHCSCNDPIILFTGDFFIKAVTEAGKVIEKVVCPALQALDIVIEVGMIAIPPPGKAIQGGMIAAIRTAKAYKYAYNAQDAAQEWANMIFGGLSLSKEAGCGEPPFSISKLVSKFLDFANVPDATLPGGIDYATLPCPKGGCKGTKQSEKQNDDTKTKSTATSSSVMLSASPKPGFKFLKEKLQRAERRDAAERLHSRRTENRESH</sequence>
<dbReference type="AlphaFoldDB" id="A0A6A5UE87"/>
<dbReference type="Proteomes" id="UP000800035">
    <property type="component" value="Unassembled WGS sequence"/>
</dbReference>
<protein>
    <submittedName>
        <fullName evidence="3">Uncharacterized protein</fullName>
    </submittedName>
</protein>
<evidence type="ECO:0000256" key="2">
    <source>
        <dbReference type="SAM" id="SignalP"/>
    </source>
</evidence>
<dbReference type="OrthoDB" id="3762642at2759"/>
<name>A0A6A5UE87_9PLEO</name>